<evidence type="ECO:0000256" key="3">
    <source>
        <dbReference type="PROSITE-ProRule" id="PRU00023"/>
    </source>
</evidence>
<evidence type="ECO:0000313" key="5">
    <source>
        <dbReference type="Proteomes" id="UP001497623"/>
    </source>
</evidence>
<feature type="non-terminal residue" evidence="4">
    <location>
        <position position="1"/>
    </location>
</feature>
<dbReference type="GO" id="GO:0061629">
    <property type="term" value="F:RNA polymerase II-specific DNA-binding transcription factor binding"/>
    <property type="evidence" value="ECO:0007669"/>
    <property type="project" value="TreeGrafter"/>
</dbReference>
<feature type="repeat" description="ANK" evidence="3">
    <location>
        <begin position="112"/>
        <end position="144"/>
    </location>
</feature>
<gene>
    <name evidence="4" type="ORF">MNOR_LOCUS13843</name>
</gene>
<protein>
    <recommendedName>
        <fullName evidence="6">Ankyrin repeat domain-containing protein</fullName>
    </recommendedName>
</protein>
<keyword evidence="2 3" id="KW-0040">ANK repeat</keyword>
<dbReference type="PANTHER" id="PTHR24126">
    <property type="entry name" value="ANKYRIN REPEAT, PH AND SEC7 DOMAIN CONTAINING PROTEIN SECG-RELATED"/>
    <property type="match status" value="1"/>
</dbReference>
<dbReference type="Proteomes" id="UP001497623">
    <property type="component" value="Unassembled WGS sequence"/>
</dbReference>
<dbReference type="PROSITE" id="PS50297">
    <property type="entry name" value="ANK_REP_REGION"/>
    <property type="match status" value="1"/>
</dbReference>
<organism evidence="4 5">
    <name type="scientific">Meganyctiphanes norvegica</name>
    <name type="common">Northern krill</name>
    <name type="synonym">Thysanopoda norvegica</name>
    <dbReference type="NCBI Taxonomy" id="48144"/>
    <lineage>
        <taxon>Eukaryota</taxon>
        <taxon>Metazoa</taxon>
        <taxon>Ecdysozoa</taxon>
        <taxon>Arthropoda</taxon>
        <taxon>Crustacea</taxon>
        <taxon>Multicrustacea</taxon>
        <taxon>Malacostraca</taxon>
        <taxon>Eumalacostraca</taxon>
        <taxon>Eucarida</taxon>
        <taxon>Euphausiacea</taxon>
        <taxon>Euphausiidae</taxon>
        <taxon>Meganyctiphanes</taxon>
    </lineage>
</organism>
<comment type="caution">
    <text evidence="4">The sequence shown here is derived from an EMBL/GenBank/DDBJ whole genome shotgun (WGS) entry which is preliminary data.</text>
</comment>
<dbReference type="Pfam" id="PF12796">
    <property type="entry name" value="Ank_2"/>
    <property type="match status" value="1"/>
</dbReference>
<dbReference type="EMBL" id="CAXKWB010008086">
    <property type="protein sequence ID" value="CAL4089577.1"/>
    <property type="molecule type" value="Genomic_DNA"/>
</dbReference>
<dbReference type="AlphaFoldDB" id="A0AAV2QP74"/>
<dbReference type="PROSITE" id="PS50088">
    <property type="entry name" value="ANK_REPEAT"/>
    <property type="match status" value="2"/>
</dbReference>
<accession>A0AAV2QP74</accession>
<reference evidence="4 5" key="1">
    <citation type="submission" date="2024-05" db="EMBL/GenBank/DDBJ databases">
        <authorList>
            <person name="Wallberg A."/>
        </authorList>
    </citation>
    <scope>NUCLEOTIDE SEQUENCE [LARGE SCALE GENOMIC DNA]</scope>
</reference>
<dbReference type="Gene3D" id="1.25.40.20">
    <property type="entry name" value="Ankyrin repeat-containing domain"/>
    <property type="match status" value="1"/>
</dbReference>
<evidence type="ECO:0000313" key="4">
    <source>
        <dbReference type="EMBL" id="CAL4089577.1"/>
    </source>
</evidence>
<dbReference type="SMART" id="SM00248">
    <property type="entry name" value="ANK"/>
    <property type="match status" value="4"/>
</dbReference>
<dbReference type="GO" id="GO:0006357">
    <property type="term" value="P:regulation of transcription by RNA polymerase II"/>
    <property type="evidence" value="ECO:0007669"/>
    <property type="project" value="TreeGrafter"/>
</dbReference>
<dbReference type="GO" id="GO:0005634">
    <property type="term" value="C:nucleus"/>
    <property type="evidence" value="ECO:0007669"/>
    <property type="project" value="TreeGrafter"/>
</dbReference>
<dbReference type="PANTHER" id="PTHR24126:SF14">
    <property type="entry name" value="ANK_REP_REGION DOMAIN-CONTAINING PROTEIN"/>
    <property type="match status" value="1"/>
</dbReference>
<feature type="non-terminal residue" evidence="4">
    <location>
        <position position="172"/>
    </location>
</feature>
<feature type="repeat" description="ANK" evidence="3">
    <location>
        <begin position="79"/>
        <end position="111"/>
    </location>
</feature>
<dbReference type="SUPFAM" id="SSF48403">
    <property type="entry name" value="Ankyrin repeat"/>
    <property type="match status" value="1"/>
</dbReference>
<keyword evidence="5" id="KW-1185">Reference proteome</keyword>
<dbReference type="InterPro" id="IPR002110">
    <property type="entry name" value="Ankyrin_rpt"/>
</dbReference>
<sequence>PNSKCSWCTYKSPPVLKYAVSVQNEDVVAALLEANNIDINGYGDCLVSPLLDAVIKDNRIIVELLLHNAASPDMQSGGYDRTPLVEAAMNDCKEICRLLLQYGASHDAIDNKGMHSIYLAAQNNHREVIELLMQYGADPQQPSVQSKGSFSAARHARNKGHVELSNWLTTQR</sequence>
<keyword evidence="1" id="KW-0677">Repeat</keyword>
<proteinExistence type="predicted"/>
<name>A0AAV2QP74_MEGNR</name>
<dbReference type="InterPro" id="IPR036770">
    <property type="entry name" value="Ankyrin_rpt-contain_sf"/>
</dbReference>
<evidence type="ECO:0000256" key="2">
    <source>
        <dbReference type="ARBA" id="ARBA00023043"/>
    </source>
</evidence>
<evidence type="ECO:0000256" key="1">
    <source>
        <dbReference type="ARBA" id="ARBA00022737"/>
    </source>
</evidence>
<evidence type="ECO:0008006" key="6">
    <source>
        <dbReference type="Google" id="ProtNLM"/>
    </source>
</evidence>